<dbReference type="OrthoDB" id="1517790at2759"/>
<protein>
    <recommendedName>
        <fullName evidence="6">Leucine-rich repeat protein (LRRP)</fullName>
    </recommendedName>
</protein>
<dbReference type="SUPFAM" id="SSF52058">
    <property type="entry name" value="L domain-like"/>
    <property type="match status" value="1"/>
</dbReference>
<dbReference type="GeneID" id="26904452"/>
<evidence type="ECO:0000313" key="4">
    <source>
        <dbReference type="EMBL" id="KPA81922.1"/>
    </source>
</evidence>
<dbReference type="PANTHER" id="PTHR46652">
    <property type="entry name" value="LEUCINE-RICH REPEAT AND IQ DOMAIN-CONTAINING PROTEIN 1-RELATED"/>
    <property type="match status" value="1"/>
</dbReference>
<dbReference type="VEuPathDB" id="TriTrypDB:LpyrH10_06_5310"/>
<evidence type="ECO:0008006" key="6">
    <source>
        <dbReference type="Google" id="ProtNLM"/>
    </source>
</evidence>
<dbReference type="InterPro" id="IPR050836">
    <property type="entry name" value="SDS22/Internalin_LRR"/>
</dbReference>
<dbReference type="OMA" id="CECERLE"/>
<dbReference type="Pfam" id="PF13516">
    <property type="entry name" value="LRR_6"/>
    <property type="match status" value="1"/>
</dbReference>
<dbReference type="Pfam" id="PF12799">
    <property type="entry name" value="LRR_4"/>
    <property type="match status" value="1"/>
</dbReference>
<dbReference type="RefSeq" id="XP_015660361.1">
    <property type="nucleotide sequence ID" value="XM_015801741.1"/>
</dbReference>
<comment type="caution">
    <text evidence="4">The sequence shown here is derived from an EMBL/GenBank/DDBJ whole genome shotgun (WGS) entry which is preliminary data.</text>
</comment>
<evidence type="ECO:0000256" key="2">
    <source>
        <dbReference type="ARBA" id="ARBA00022737"/>
    </source>
</evidence>
<dbReference type="AlphaFoldDB" id="A0A0N0DWQ9"/>
<evidence type="ECO:0000313" key="5">
    <source>
        <dbReference type="Proteomes" id="UP000037923"/>
    </source>
</evidence>
<dbReference type="Gene3D" id="3.80.10.10">
    <property type="entry name" value="Ribonuclease Inhibitor"/>
    <property type="match status" value="1"/>
</dbReference>
<proteinExistence type="predicted"/>
<accession>A0A0N0DWQ9</accession>
<dbReference type="Proteomes" id="UP000037923">
    <property type="component" value="Unassembled WGS sequence"/>
</dbReference>
<evidence type="ECO:0000256" key="3">
    <source>
        <dbReference type="SAM" id="MobiDB-lite"/>
    </source>
</evidence>
<feature type="compositionally biased region" description="Low complexity" evidence="3">
    <location>
        <begin position="13"/>
        <end position="29"/>
    </location>
</feature>
<keyword evidence="5" id="KW-1185">Reference proteome</keyword>
<dbReference type="InterPro" id="IPR025875">
    <property type="entry name" value="Leu-rich_rpt_4"/>
</dbReference>
<dbReference type="InterPro" id="IPR032675">
    <property type="entry name" value="LRR_dom_sf"/>
</dbReference>
<keyword evidence="2" id="KW-0677">Repeat</keyword>
<reference evidence="4 5" key="1">
    <citation type="submission" date="2015-07" db="EMBL/GenBank/DDBJ databases">
        <title>High-quality genome of monoxenous trypanosomatid Leptomonas pyrrhocoris.</title>
        <authorList>
            <person name="Flegontov P."/>
            <person name="Butenko A."/>
            <person name="Firsov S."/>
            <person name="Vlcek C."/>
            <person name="Logacheva M.D."/>
            <person name="Field M."/>
            <person name="Filatov D."/>
            <person name="Flegontova O."/>
            <person name="Gerasimov E."/>
            <person name="Jackson A.P."/>
            <person name="Kelly S."/>
            <person name="Opperdoes F."/>
            <person name="O'Reilly A."/>
            <person name="Votypka J."/>
            <person name="Yurchenko V."/>
            <person name="Lukes J."/>
        </authorList>
    </citation>
    <scope>NUCLEOTIDE SEQUENCE [LARGE SCALE GENOMIC DNA]</scope>
    <source>
        <strain evidence="4">H10</strain>
    </source>
</reference>
<evidence type="ECO:0000256" key="1">
    <source>
        <dbReference type="ARBA" id="ARBA00022614"/>
    </source>
</evidence>
<organism evidence="4 5">
    <name type="scientific">Leptomonas pyrrhocoris</name>
    <name type="common">Firebug parasite</name>
    <dbReference type="NCBI Taxonomy" id="157538"/>
    <lineage>
        <taxon>Eukaryota</taxon>
        <taxon>Discoba</taxon>
        <taxon>Euglenozoa</taxon>
        <taxon>Kinetoplastea</taxon>
        <taxon>Metakinetoplastina</taxon>
        <taxon>Trypanosomatida</taxon>
        <taxon>Trypanosomatidae</taxon>
        <taxon>Leishmaniinae</taxon>
        <taxon>Leptomonas</taxon>
    </lineage>
</organism>
<feature type="region of interest" description="Disordered" evidence="3">
    <location>
        <begin position="1"/>
        <end position="33"/>
    </location>
</feature>
<dbReference type="InterPro" id="IPR001611">
    <property type="entry name" value="Leu-rich_rpt"/>
</dbReference>
<name>A0A0N0DWQ9_LEPPY</name>
<keyword evidence="1" id="KW-0433">Leucine-rich repeat</keyword>
<gene>
    <name evidence="4" type="ORF">ABB37_04161</name>
</gene>
<dbReference type="PANTHER" id="PTHR46652:SF3">
    <property type="entry name" value="LEUCINE-RICH REPEAT-CONTAINING PROTEIN 9"/>
    <property type="match status" value="1"/>
</dbReference>
<dbReference type="EMBL" id="LGTL01000006">
    <property type="protein sequence ID" value="KPA81922.1"/>
    <property type="molecule type" value="Genomic_DNA"/>
</dbReference>
<sequence>MASPAGEVRGARRAGPTRSRSAASAAGAAAGAGGPARAVSRQRLAESLWWADRCGLPLTVTVGNERRDVLASLTDRVRDRVEELRIEVNTEAASVQDPALASDGQCGNFLCALLTFPHVTKLSIVCSKTDVTSRETRDVNHTLRVAAEMPISEICVRGFMELTDLSVLAGSQHLQHLTVTHCGIQSVSDLVSCPMLTELDVSHNQHLQTLSGLASAPRLKTLIATDCDIRNLDGLGSCPNLCKLDACSNECLESTRGLAGAPSLEKLFVNCCNGLRNVEGLASCPLLTELDVQFDTELEGFDGLAGAPSLRTINANGCGLRSVDGLNQCPQLSEIDISENGALEDLSGLAGAPRLERI</sequence>